<keyword evidence="5" id="KW-0804">Transcription</keyword>
<dbReference type="SUPFAM" id="SSF57701">
    <property type="entry name" value="Zn2/Cys6 DNA-binding domain"/>
    <property type="match status" value="1"/>
</dbReference>
<reference evidence="9" key="1">
    <citation type="submission" date="2023-06" db="EMBL/GenBank/DDBJ databases">
        <title>Genome-scale phylogeny and comparative genomics of the fungal order Sordariales.</title>
        <authorList>
            <consortium name="Lawrence Berkeley National Laboratory"/>
            <person name="Hensen N."/>
            <person name="Bonometti L."/>
            <person name="Westerberg I."/>
            <person name="Brannstrom I.O."/>
            <person name="Guillou S."/>
            <person name="Cros-Aarteil S."/>
            <person name="Calhoun S."/>
            <person name="Haridas S."/>
            <person name="Kuo A."/>
            <person name="Mondo S."/>
            <person name="Pangilinan J."/>
            <person name="Riley R."/>
            <person name="Labutti K."/>
            <person name="Andreopoulos B."/>
            <person name="Lipzen A."/>
            <person name="Chen C."/>
            <person name="Yanf M."/>
            <person name="Daum C."/>
            <person name="Ng V."/>
            <person name="Clum A."/>
            <person name="Steindorff A."/>
            <person name="Ohm R."/>
            <person name="Martin F."/>
            <person name="Silar P."/>
            <person name="Natvig D."/>
            <person name="Lalanne C."/>
            <person name="Gautier V."/>
            <person name="Ament-Velasquez S.L."/>
            <person name="Kruys A."/>
            <person name="Hutchinson M.I."/>
            <person name="Powell A.J."/>
            <person name="Barry K."/>
            <person name="Miller A.N."/>
            <person name="Grigoriev I.V."/>
            <person name="Debuchy R."/>
            <person name="Gladieux P."/>
            <person name="Thoren M.H."/>
            <person name="Johannesson H."/>
        </authorList>
    </citation>
    <scope>NUCLEOTIDE SEQUENCE</scope>
    <source>
        <strain evidence="9">8032-3</strain>
    </source>
</reference>
<feature type="domain" description="Zn(2)-C6 fungal-type" evidence="8">
    <location>
        <begin position="30"/>
        <end position="58"/>
    </location>
</feature>
<evidence type="ECO:0000259" key="8">
    <source>
        <dbReference type="PROSITE" id="PS50048"/>
    </source>
</evidence>
<dbReference type="GO" id="GO:0003677">
    <property type="term" value="F:DNA binding"/>
    <property type="evidence" value="ECO:0007669"/>
    <property type="project" value="UniProtKB-KW"/>
</dbReference>
<keyword evidence="2" id="KW-0862">Zinc</keyword>
<keyword evidence="1" id="KW-0479">Metal-binding</keyword>
<dbReference type="GeneID" id="85308135"/>
<evidence type="ECO:0000313" key="10">
    <source>
        <dbReference type="Proteomes" id="UP001244011"/>
    </source>
</evidence>
<dbReference type="PANTHER" id="PTHR36206">
    <property type="entry name" value="ASPERCRYPTIN BIOSYNTHESIS CLUSTER-SPECIFIC TRANSCRIPTION REGULATOR ATNN-RELATED"/>
    <property type="match status" value="1"/>
</dbReference>
<gene>
    <name evidence="9" type="ORF">QBC33DRAFT_459854</name>
</gene>
<accession>A0AAJ0FC64</accession>
<evidence type="ECO:0000256" key="1">
    <source>
        <dbReference type="ARBA" id="ARBA00022723"/>
    </source>
</evidence>
<keyword evidence="10" id="KW-1185">Reference proteome</keyword>
<protein>
    <recommendedName>
        <fullName evidence="8">Zn(2)-C6 fungal-type domain-containing protein</fullName>
    </recommendedName>
</protein>
<evidence type="ECO:0000256" key="7">
    <source>
        <dbReference type="SAM" id="MobiDB-lite"/>
    </source>
</evidence>
<proteinExistence type="predicted"/>
<feature type="region of interest" description="Disordered" evidence="7">
    <location>
        <begin position="66"/>
        <end position="85"/>
    </location>
</feature>
<comment type="caution">
    <text evidence="9">The sequence shown here is derived from an EMBL/GenBank/DDBJ whole genome shotgun (WGS) entry which is preliminary data.</text>
</comment>
<dbReference type="InterPro" id="IPR001138">
    <property type="entry name" value="Zn2Cys6_DnaBD"/>
</dbReference>
<evidence type="ECO:0000313" key="9">
    <source>
        <dbReference type="EMBL" id="KAK1763256.1"/>
    </source>
</evidence>
<dbReference type="InterPro" id="IPR052360">
    <property type="entry name" value="Transcr_Regulatory_Proteins"/>
</dbReference>
<evidence type="ECO:0000256" key="2">
    <source>
        <dbReference type="ARBA" id="ARBA00022833"/>
    </source>
</evidence>
<organism evidence="9 10">
    <name type="scientific">Phialemonium atrogriseum</name>
    <dbReference type="NCBI Taxonomy" id="1093897"/>
    <lineage>
        <taxon>Eukaryota</taxon>
        <taxon>Fungi</taxon>
        <taxon>Dikarya</taxon>
        <taxon>Ascomycota</taxon>
        <taxon>Pezizomycotina</taxon>
        <taxon>Sordariomycetes</taxon>
        <taxon>Sordariomycetidae</taxon>
        <taxon>Cephalothecales</taxon>
        <taxon>Cephalothecaceae</taxon>
        <taxon>Phialemonium</taxon>
    </lineage>
</organism>
<keyword evidence="6" id="KW-0539">Nucleus</keyword>
<dbReference type="Proteomes" id="UP001244011">
    <property type="component" value="Unassembled WGS sequence"/>
</dbReference>
<dbReference type="AlphaFoldDB" id="A0AAJ0FC64"/>
<dbReference type="PROSITE" id="PS50048">
    <property type="entry name" value="ZN2_CY6_FUNGAL_2"/>
    <property type="match status" value="1"/>
</dbReference>
<evidence type="ECO:0000256" key="6">
    <source>
        <dbReference type="ARBA" id="ARBA00023242"/>
    </source>
</evidence>
<dbReference type="GO" id="GO:0000981">
    <property type="term" value="F:DNA-binding transcription factor activity, RNA polymerase II-specific"/>
    <property type="evidence" value="ECO:0007669"/>
    <property type="project" value="InterPro"/>
</dbReference>
<dbReference type="GO" id="GO:0008270">
    <property type="term" value="F:zinc ion binding"/>
    <property type="evidence" value="ECO:0007669"/>
    <property type="project" value="InterPro"/>
</dbReference>
<dbReference type="SMART" id="SM00066">
    <property type="entry name" value="GAL4"/>
    <property type="match status" value="1"/>
</dbReference>
<feature type="compositionally biased region" description="Polar residues" evidence="7">
    <location>
        <begin position="70"/>
        <end position="85"/>
    </location>
</feature>
<name>A0AAJ0FC64_9PEZI</name>
<evidence type="ECO:0000256" key="3">
    <source>
        <dbReference type="ARBA" id="ARBA00023015"/>
    </source>
</evidence>
<evidence type="ECO:0000256" key="5">
    <source>
        <dbReference type="ARBA" id="ARBA00023163"/>
    </source>
</evidence>
<dbReference type="InterPro" id="IPR021858">
    <property type="entry name" value="Fun_TF"/>
</dbReference>
<dbReference type="CDD" id="cd00067">
    <property type="entry name" value="GAL4"/>
    <property type="match status" value="1"/>
</dbReference>
<dbReference type="RefSeq" id="XP_060279469.1">
    <property type="nucleotide sequence ID" value="XM_060424948.1"/>
</dbReference>
<dbReference type="Pfam" id="PF00172">
    <property type="entry name" value="Zn_clus"/>
    <property type="match status" value="1"/>
</dbReference>
<dbReference type="Pfam" id="PF11951">
    <property type="entry name" value="Fungal_trans_2"/>
    <property type="match status" value="1"/>
</dbReference>
<evidence type="ECO:0000256" key="4">
    <source>
        <dbReference type="ARBA" id="ARBA00023125"/>
    </source>
</evidence>
<keyword evidence="4" id="KW-0238">DNA-binding</keyword>
<dbReference type="InterPro" id="IPR036864">
    <property type="entry name" value="Zn2-C6_fun-type_DNA-bd_sf"/>
</dbReference>
<dbReference type="PROSITE" id="PS00463">
    <property type="entry name" value="ZN2_CY6_FUNGAL_1"/>
    <property type="match status" value="1"/>
</dbReference>
<keyword evidence="3" id="KW-0805">Transcription regulation</keyword>
<dbReference type="PANTHER" id="PTHR36206:SF12">
    <property type="entry name" value="ASPERCRYPTIN BIOSYNTHESIS CLUSTER-SPECIFIC TRANSCRIPTION REGULATOR ATNN-RELATED"/>
    <property type="match status" value="1"/>
</dbReference>
<dbReference type="EMBL" id="MU839029">
    <property type="protein sequence ID" value="KAK1763256.1"/>
    <property type="molecule type" value="Genomic_DNA"/>
</dbReference>
<dbReference type="Gene3D" id="4.10.240.10">
    <property type="entry name" value="Zn(2)-C6 fungal-type DNA-binding domain"/>
    <property type="match status" value="1"/>
</dbReference>
<sequence length="560" mass="62906">MGTSPASPLPFVKSKTPFRPRVSKPKVRTGCIVCKIRRVKCDEAKPACLRCTSTGRKCEGYAQSMPIQGKDTSTTPEDSSVDSDSNRSFTLIPVLSGASVDATERRSLHFFWLATENDISRHFGDDFWRGLVLQMAHAYPAVQYALHATSALYEAYMMNNDAGLSQGMLDIPTSRAAMLRQKAVKLLSGHMLEDRLPRQVVLTCCLLFVWLEFLRNDFDAGLTHLKSGLRILLEMEQEQKQQLHTPVSYSGSVPTLQDVDGTISHMFTRLQIQAAIHGYPTSDFNSTPLRFPSEAIIEHIPQSFRGIAEARHWLDNIVIQVFQLIRQKQQFEASQGPAATLSPHWPLLIRARDSHLVRLEQWHRAFRNSEHLTHTPGAASPAIPLLGLNHAMAAMVMKNLFSESELTYDRYHADFERLLGLCEASLRHSRRETSGPVLSLDVGVLPCLFYVTLKCRDTAIRHRALHLLESAPDREGMWHRNSIIAAATWKVAMEEQWRGRAEPGKQLLPESARIYREKVIVAGTQRGPAKVKVRFGGGPPGSADVDWEVNRLLSRFGDMI</sequence>